<accession>F2N8B2</accession>
<evidence type="ECO:0000313" key="3">
    <source>
        <dbReference type="Proteomes" id="UP000006851"/>
    </source>
</evidence>
<evidence type="ECO:0000256" key="1">
    <source>
        <dbReference type="SAM" id="Phobius"/>
    </source>
</evidence>
<keyword evidence="1" id="KW-0472">Membrane</keyword>
<dbReference type="Proteomes" id="UP000006851">
    <property type="component" value="Chromosome"/>
</dbReference>
<feature type="transmembrane region" description="Helical" evidence="1">
    <location>
        <begin position="95"/>
        <end position="111"/>
    </location>
</feature>
<dbReference type="KEGG" id="cgo:Corgl_1192"/>
<dbReference type="eggNOG" id="ENOG502ZAUS">
    <property type="taxonomic scope" value="Bacteria"/>
</dbReference>
<feature type="transmembrane region" description="Helical" evidence="1">
    <location>
        <begin position="32"/>
        <end position="50"/>
    </location>
</feature>
<protein>
    <recommendedName>
        <fullName evidence="4">O-antigen polymerase</fullName>
    </recommendedName>
</protein>
<organism evidence="2 3">
    <name type="scientific">Coriobacterium glomerans (strain ATCC 49209 / DSM 20642 / JCM 10262 / PW2)</name>
    <dbReference type="NCBI Taxonomy" id="700015"/>
    <lineage>
        <taxon>Bacteria</taxon>
        <taxon>Bacillati</taxon>
        <taxon>Actinomycetota</taxon>
        <taxon>Coriobacteriia</taxon>
        <taxon>Coriobacteriales</taxon>
        <taxon>Coriobacteriaceae</taxon>
        <taxon>Coriobacterium</taxon>
    </lineage>
</organism>
<dbReference type="EMBL" id="CP002628">
    <property type="protein sequence ID" value="AEB07295.1"/>
    <property type="molecule type" value="Genomic_DNA"/>
</dbReference>
<dbReference type="STRING" id="700015.Corgl_1192"/>
<gene>
    <name evidence="2" type="ordered locus">Corgl_1192</name>
</gene>
<evidence type="ECO:0000313" key="2">
    <source>
        <dbReference type="EMBL" id="AEB07295.1"/>
    </source>
</evidence>
<feature type="transmembrane region" description="Helical" evidence="1">
    <location>
        <begin position="259"/>
        <end position="279"/>
    </location>
</feature>
<keyword evidence="3" id="KW-1185">Reference proteome</keyword>
<feature type="transmembrane region" description="Helical" evidence="1">
    <location>
        <begin position="353"/>
        <end position="373"/>
    </location>
</feature>
<name>F2N8B2_CORGP</name>
<feature type="transmembrane region" description="Helical" evidence="1">
    <location>
        <begin position="70"/>
        <end position="86"/>
    </location>
</feature>
<reference evidence="3" key="1">
    <citation type="journal article" date="2013" name="Stand. Genomic Sci.">
        <title>Complete genome sequence of Coriobacterium glomerans type strain (PW2(T)) from the midgut of Pyrrhocoris apterus L. (red soldier bug).</title>
        <authorList>
            <person name="Stackebrandt E."/>
            <person name="Zeytun A."/>
            <person name="Lapidus A."/>
            <person name="Nolan M."/>
            <person name="Lucas S."/>
            <person name="Hammon N."/>
            <person name="Deshpande S."/>
            <person name="Cheng J.F."/>
            <person name="Tapia R."/>
            <person name="Goodwin L.A."/>
            <person name="Pitluck S."/>
            <person name="Liolios K."/>
            <person name="Pagani I."/>
            <person name="Ivanova N."/>
            <person name="Mavromatis K."/>
            <person name="Mikhailova N."/>
            <person name="Huntemann M."/>
            <person name="Pati A."/>
            <person name="Chen A."/>
            <person name="Palaniappan K."/>
            <person name="Chang Y.J."/>
            <person name="Land M."/>
            <person name="Hauser L."/>
            <person name="Rohde M."/>
            <person name="Pukall R."/>
            <person name="Goker M."/>
            <person name="Detter J.C."/>
            <person name="Woyke T."/>
            <person name="Bristow J."/>
            <person name="Eisen J.A."/>
            <person name="Markowitz V."/>
            <person name="Hugenholtz P."/>
            <person name="Kyrpides N.C."/>
            <person name="Klenk H.P."/>
        </authorList>
    </citation>
    <scope>NUCLEOTIDE SEQUENCE</scope>
    <source>
        <strain evidence="3">ATCC 49209 / DSM 20642 / JCM 10262 / PW2</strain>
    </source>
</reference>
<feature type="transmembrane region" description="Helical" evidence="1">
    <location>
        <begin position="221"/>
        <end position="247"/>
    </location>
</feature>
<dbReference type="RefSeq" id="WP_013709038.1">
    <property type="nucleotide sequence ID" value="NC_015389.1"/>
</dbReference>
<keyword evidence="1" id="KW-0812">Transmembrane</keyword>
<dbReference type="HOGENOM" id="CLU_656793_0_0_11"/>
<feature type="transmembrane region" description="Helical" evidence="1">
    <location>
        <begin position="191"/>
        <end position="209"/>
    </location>
</feature>
<evidence type="ECO:0008006" key="4">
    <source>
        <dbReference type="Google" id="ProtNLM"/>
    </source>
</evidence>
<keyword evidence="1" id="KW-1133">Transmembrane helix</keyword>
<feature type="transmembrane region" description="Helical" evidence="1">
    <location>
        <begin position="385"/>
        <end position="405"/>
    </location>
</feature>
<dbReference type="AlphaFoldDB" id="F2N8B2"/>
<feature type="transmembrane region" description="Helical" evidence="1">
    <location>
        <begin position="149"/>
        <end position="171"/>
    </location>
</feature>
<sequence>MHNTSLNTNGVCASSRHAEVALERFDKRPQSSAALSMMVLKILFAIMPVVDSLNGWLNEGGNEGGITLGILYRCAIMLTASGYLVSGRRIRNRRSFLLPILLFTVLVPHLLNLLGSMSFLSLSIKTLLPVVCIEVFVRFADAGEDMLDFASSVFSTWAVLLPLCILIPYFLGFGFTTYGESGGTGFKGFFYAQNDLAFFLVTTLGYTAYRFTSDKKIRYAALVLALMACVVLLGLKSAYIVAALYLVYFFVLDSNLSTIQKIGGCVVLVMCAIFGFLLFSSQVAAIAARWSFFYNKADNFLTFFTSSRIDRIPVAMKYLDSSIGPMWRVFGAGDAYSVVLKPYSLVEMDYFDLYFQFGLIGAVFFGVYYASFFHPLRKCIGPLPAFLRLSLFVALVMAALAGHVFNTALSGMVLAVICCGINGLNNEGTARGGWRRNGKAVRNI</sequence>
<proteinExistence type="predicted"/>